<evidence type="ECO:0000313" key="3">
    <source>
        <dbReference type="Proteomes" id="UP000799757"/>
    </source>
</evidence>
<evidence type="ECO:0000256" key="1">
    <source>
        <dbReference type="SAM" id="SignalP"/>
    </source>
</evidence>
<feature type="chain" id="PRO_5025498554" description="Apple domain-containing protein" evidence="1">
    <location>
        <begin position="24"/>
        <end position="117"/>
    </location>
</feature>
<proteinExistence type="predicted"/>
<organism evidence="2 3">
    <name type="scientific">Melanomma pulvis-pyrius CBS 109.77</name>
    <dbReference type="NCBI Taxonomy" id="1314802"/>
    <lineage>
        <taxon>Eukaryota</taxon>
        <taxon>Fungi</taxon>
        <taxon>Dikarya</taxon>
        <taxon>Ascomycota</taxon>
        <taxon>Pezizomycotina</taxon>
        <taxon>Dothideomycetes</taxon>
        <taxon>Pleosporomycetidae</taxon>
        <taxon>Pleosporales</taxon>
        <taxon>Melanommataceae</taxon>
        <taxon>Melanomma</taxon>
    </lineage>
</organism>
<dbReference type="AlphaFoldDB" id="A0A6A6XKG7"/>
<keyword evidence="3" id="KW-1185">Reference proteome</keyword>
<evidence type="ECO:0008006" key="4">
    <source>
        <dbReference type="Google" id="ProtNLM"/>
    </source>
</evidence>
<protein>
    <recommendedName>
        <fullName evidence="4">Apple domain-containing protein</fullName>
    </recommendedName>
</protein>
<sequence length="117" mass="12427">MRFIKTTIFVSCWLFTSGALSLAVPANPETSTSPVDTLACGTRPGCVREEYVIEALRVTPSDCAVACEARSDCLAFQTGSGVCSLLSVKAAQAAFIDGNNECTQYSIQNKDCSNPYA</sequence>
<name>A0A6A6XKG7_9PLEO</name>
<accession>A0A6A6XKG7</accession>
<dbReference type="EMBL" id="MU001824">
    <property type="protein sequence ID" value="KAF2796714.1"/>
    <property type="molecule type" value="Genomic_DNA"/>
</dbReference>
<dbReference type="Proteomes" id="UP000799757">
    <property type="component" value="Unassembled WGS sequence"/>
</dbReference>
<gene>
    <name evidence="2" type="ORF">K505DRAFT_372993</name>
</gene>
<reference evidence="2" key="1">
    <citation type="journal article" date="2020" name="Stud. Mycol.">
        <title>101 Dothideomycetes genomes: a test case for predicting lifestyles and emergence of pathogens.</title>
        <authorList>
            <person name="Haridas S."/>
            <person name="Albert R."/>
            <person name="Binder M."/>
            <person name="Bloem J."/>
            <person name="Labutti K."/>
            <person name="Salamov A."/>
            <person name="Andreopoulos B."/>
            <person name="Baker S."/>
            <person name="Barry K."/>
            <person name="Bills G."/>
            <person name="Bluhm B."/>
            <person name="Cannon C."/>
            <person name="Castanera R."/>
            <person name="Culley D."/>
            <person name="Daum C."/>
            <person name="Ezra D."/>
            <person name="Gonzalez J."/>
            <person name="Henrissat B."/>
            <person name="Kuo A."/>
            <person name="Liang C."/>
            <person name="Lipzen A."/>
            <person name="Lutzoni F."/>
            <person name="Magnuson J."/>
            <person name="Mondo S."/>
            <person name="Nolan M."/>
            <person name="Ohm R."/>
            <person name="Pangilinan J."/>
            <person name="Park H.-J."/>
            <person name="Ramirez L."/>
            <person name="Alfaro M."/>
            <person name="Sun H."/>
            <person name="Tritt A."/>
            <person name="Yoshinaga Y."/>
            <person name="Zwiers L.-H."/>
            <person name="Turgeon B."/>
            <person name="Goodwin S."/>
            <person name="Spatafora J."/>
            <person name="Crous P."/>
            <person name="Grigoriev I."/>
        </authorList>
    </citation>
    <scope>NUCLEOTIDE SEQUENCE</scope>
    <source>
        <strain evidence="2">CBS 109.77</strain>
    </source>
</reference>
<evidence type="ECO:0000313" key="2">
    <source>
        <dbReference type="EMBL" id="KAF2796714.1"/>
    </source>
</evidence>
<keyword evidence="1" id="KW-0732">Signal</keyword>
<feature type="signal peptide" evidence="1">
    <location>
        <begin position="1"/>
        <end position="23"/>
    </location>
</feature>